<protein>
    <submittedName>
        <fullName evidence="1">Uncharacterized protein</fullName>
    </submittedName>
</protein>
<organism evidence="1">
    <name type="scientific">Siphoviridae sp. ctRPk8</name>
    <dbReference type="NCBI Taxonomy" id="2827870"/>
    <lineage>
        <taxon>Viruses</taxon>
        <taxon>Duplodnaviria</taxon>
        <taxon>Heunggongvirae</taxon>
        <taxon>Uroviricota</taxon>
        <taxon>Caudoviricetes</taxon>
    </lineage>
</organism>
<sequence length="50" mass="5529">MRKKPEYKIIWVTPPDPVKLGTIMGEIYARNRGLEFVGLVPNGKDSGGAK</sequence>
<name>A0A8S5SK48_9CAUD</name>
<dbReference type="EMBL" id="BK032606">
    <property type="protein sequence ID" value="DAF50930.1"/>
    <property type="molecule type" value="Genomic_DNA"/>
</dbReference>
<proteinExistence type="predicted"/>
<accession>A0A8S5SK48</accession>
<reference evidence="1" key="1">
    <citation type="journal article" date="2021" name="Proc. Natl. Acad. Sci. U.S.A.">
        <title>A Catalog of Tens of Thousands of Viruses from Human Metagenomes Reveals Hidden Associations with Chronic Diseases.</title>
        <authorList>
            <person name="Tisza M.J."/>
            <person name="Buck C.B."/>
        </authorList>
    </citation>
    <scope>NUCLEOTIDE SEQUENCE</scope>
    <source>
        <strain evidence="1">CtRPk8</strain>
    </source>
</reference>
<evidence type="ECO:0000313" key="1">
    <source>
        <dbReference type="EMBL" id="DAF50930.1"/>
    </source>
</evidence>